<dbReference type="GO" id="GO:0019843">
    <property type="term" value="F:rRNA binding"/>
    <property type="evidence" value="ECO:0007669"/>
    <property type="project" value="UniProtKB-KW"/>
</dbReference>
<keyword evidence="5 9" id="KW-0689">Ribosomal protein</keyword>
<comment type="caution">
    <text evidence="12">The sequence shown here is derived from an EMBL/GenBank/DDBJ whole genome shotgun (WGS) entry which is preliminary data.</text>
</comment>
<keyword evidence="6 9" id="KW-0687">Ribonucleoprotein</keyword>
<keyword evidence="13" id="KW-1185">Reference proteome</keyword>
<dbReference type="PANTHER" id="PTHR48277:SF1">
    <property type="entry name" value="MITOCHONDRIAL RIBOSOMAL PROTEIN S5"/>
    <property type="match status" value="1"/>
</dbReference>
<dbReference type="InterPro" id="IPR013810">
    <property type="entry name" value="Ribosomal_uS5_N"/>
</dbReference>
<organism evidence="12 13">
    <name type="scientific">Pycnococcus provasolii</name>
    <dbReference type="NCBI Taxonomy" id="41880"/>
    <lineage>
        <taxon>Eukaryota</taxon>
        <taxon>Viridiplantae</taxon>
        <taxon>Chlorophyta</taxon>
        <taxon>Pseudoscourfieldiophyceae</taxon>
        <taxon>Pseudoscourfieldiales</taxon>
        <taxon>Pycnococcaceae</taxon>
        <taxon>Pycnococcus</taxon>
    </lineage>
</organism>
<evidence type="ECO:0000256" key="2">
    <source>
        <dbReference type="ARBA" id="ARBA00008945"/>
    </source>
</evidence>
<dbReference type="Pfam" id="PF03719">
    <property type="entry name" value="Ribosomal_S5_C"/>
    <property type="match status" value="1"/>
</dbReference>
<dbReference type="InterPro" id="IPR005712">
    <property type="entry name" value="Ribosomal_uS5_bac-type"/>
</dbReference>
<dbReference type="InterPro" id="IPR000851">
    <property type="entry name" value="Ribosomal_uS5"/>
</dbReference>
<comment type="subunit">
    <text evidence="7">Part of the 30S ribosomal subunit. Contacts protein S4.</text>
</comment>
<dbReference type="Proteomes" id="UP000660262">
    <property type="component" value="Unassembled WGS sequence"/>
</dbReference>
<evidence type="ECO:0000313" key="12">
    <source>
        <dbReference type="EMBL" id="GHP06998.1"/>
    </source>
</evidence>
<dbReference type="PROSITE" id="PS50881">
    <property type="entry name" value="S5_DSRBD"/>
    <property type="match status" value="1"/>
</dbReference>
<comment type="function">
    <text evidence="1">With S4 and S12 plays an important role in translational accuracy.</text>
</comment>
<keyword evidence="3" id="KW-0699">rRNA-binding</keyword>
<dbReference type="NCBIfam" id="TIGR01021">
    <property type="entry name" value="rpsE_bact"/>
    <property type="match status" value="1"/>
</dbReference>
<dbReference type="InterPro" id="IPR005324">
    <property type="entry name" value="Ribosomal_uS5_C"/>
</dbReference>
<evidence type="ECO:0000259" key="11">
    <source>
        <dbReference type="PROSITE" id="PS50881"/>
    </source>
</evidence>
<comment type="similarity">
    <text evidence="2 10">Belongs to the universal ribosomal protein uS5 family.</text>
</comment>
<sequence>MAPLALSSRMMNTTTRAAARLPAPRGTARLSFSSSRSLMMGPPVMPVVPLAPVVASRRGVAAMARQGGRGGRGRNDDFEEQVVQVQRVTKVCKGGNTLSFRATVVVGNRKGSVGVGVAKAKEVVVAVEKAIRRAKKDLIRVPITRNGSVPHETKGRFKAGKVVLCPSTPGGFGVVAGGSPRVVLELAGYRNVSCKQVGCSNVLTNAKACIEGLKSLKTFEGVAKERGISVEELIGN</sequence>
<dbReference type="SUPFAM" id="SSF54768">
    <property type="entry name" value="dsRNA-binding domain-like"/>
    <property type="match status" value="1"/>
</dbReference>
<evidence type="ECO:0000256" key="8">
    <source>
        <dbReference type="ARBA" id="ARBA00035156"/>
    </source>
</evidence>
<evidence type="ECO:0000256" key="7">
    <source>
        <dbReference type="ARBA" id="ARBA00025844"/>
    </source>
</evidence>
<evidence type="ECO:0000256" key="4">
    <source>
        <dbReference type="ARBA" id="ARBA00022884"/>
    </source>
</evidence>
<accession>A0A830HJE5</accession>
<dbReference type="GO" id="GO:0003735">
    <property type="term" value="F:structural constituent of ribosome"/>
    <property type="evidence" value="ECO:0007669"/>
    <property type="project" value="UniProtKB-UniRule"/>
</dbReference>
<dbReference type="GO" id="GO:0006412">
    <property type="term" value="P:translation"/>
    <property type="evidence" value="ECO:0007669"/>
    <property type="project" value="InterPro"/>
</dbReference>
<dbReference type="Gene3D" id="3.30.160.20">
    <property type="match status" value="1"/>
</dbReference>
<dbReference type="EMBL" id="BNJQ01000015">
    <property type="protein sequence ID" value="GHP06998.1"/>
    <property type="molecule type" value="Genomic_DNA"/>
</dbReference>
<evidence type="ECO:0000256" key="6">
    <source>
        <dbReference type="ARBA" id="ARBA00023274"/>
    </source>
</evidence>
<reference evidence="12" key="1">
    <citation type="submission" date="2020-10" db="EMBL/GenBank/DDBJ databases">
        <title>Unveiling of a novel bifunctional photoreceptor, Dualchrome1, isolated from a cosmopolitan green alga.</title>
        <authorList>
            <person name="Suzuki S."/>
            <person name="Kawachi M."/>
        </authorList>
    </citation>
    <scope>NUCLEOTIDE SEQUENCE</scope>
    <source>
        <strain evidence="12">NIES 2893</strain>
    </source>
</reference>
<dbReference type="AlphaFoldDB" id="A0A830HJE5"/>
<dbReference type="InterPro" id="IPR020568">
    <property type="entry name" value="Ribosomal_Su5_D2-typ_SF"/>
</dbReference>
<dbReference type="PANTHER" id="PTHR48277">
    <property type="entry name" value="MITOCHONDRIAL RIBOSOMAL PROTEIN S5"/>
    <property type="match status" value="1"/>
</dbReference>
<feature type="domain" description="S5 DRBM" evidence="11">
    <location>
        <begin position="78"/>
        <end position="141"/>
    </location>
</feature>
<protein>
    <recommendedName>
        <fullName evidence="8">Small ribosomal subunit protein uS5c</fullName>
    </recommendedName>
</protein>
<dbReference type="GO" id="GO:0005737">
    <property type="term" value="C:cytoplasm"/>
    <property type="evidence" value="ECO:0007669"/>
    <property type="project" value="UniProtKB-ARBA"/>
</dbReference>
<evidence type="ECO:0000256" key="3">
    <source>
        <dbReference type="ARBA" id="ARBA00022730"/>
    </source>
</evidence>
<dbReference type="SUPFAM" id="SSF54211">
    <property type="entry name" value="Ribosomal protein S5 domain 2-like"/>
    <property type="match status" value="1"/>
</dbReference>
<dbReference type="Gene3D" id="3.30.230.10">
    <property type="match status" value="1"/>
</dbReference>
<evidence type="ECO:0000256" key="10">
    <source>
        <dbReference type="RuleBase" id="RU003823"/>
    </source>
</evidence>
<name>A0A830HJE5_9CHLO</name>
<evidence type="ECO:0000256" key="5">
    <source>
        <dbReference type="ARBA" id="ARBA00022980"/>
    </source>
</evidence>
<dbReference type="InterPro" id="IPR014721">
    <property type="entry name" value="Ribsml_uS5_D2-typ_fold_subgr"/>
</dbReference>
<dbReference type="Pfam" id="PF00333">
    <property type="entry name" value="Ribosomal_S5"/>
    <property type="match status" value="1"/>
</dbReference>
<gene>
    <name evidence="12" type="ORF">PPROV_000574100</name>
</gene>
<keyword evidence="4" id="KW-0694">RNA-binding</keyword>
<evidence type="ECO:0000256" key="1">
    <source>
        <dbReference type="ARBA" id="ARBA00002524"/>
    </source>
</evidence>
<dbReference type="OrthoDB" id="309483at2759"/>
<dbReference type="FunFam" id="3.30.230.10:FF:000002">
    <property type="entry name" value="30S ribosomal protein S5"/>
    <property type="match status" value="1"/>
</dbReference>
<proteinExistence type="inferred from homology"/>
<dbReference type="GO" id="GO:0015935">
    <property type="term" value="C:small ribosomal subunit"/>
    <property type="evidence" value="ECO:0007669"/>
    <property type="project" value="InterPro"/>
</dbReference>
<evidence type="ECO:0000256" key="9">
    <source>
        <dbReference type="PROSITE-ProRule" id="PRU00268"/>
    </source>
</evidence>
<evidence type="ECO:0000313" key="13">
    <source>
        <dbReference type="Proteomes" id="UP000660262"/>
    </source>
</evidence>